<dbReference type="OMA" id="GRWIGCA"/>
<dbReference type="InterPro" id="IPR036397">
    <property type="entry name" value="RNaseH_sf"/>
</dbReference>
<dbReference type="OrthoDB" id="7697359at2759"/>
<evidence type="ECO:0000313" key="1">
    <source>
        <dbReference type="EMBL" id="EFN73558.1"/>
    </source>
</evidence>
<feature type="non-terminal residue" evidence="1">
    <location>
        <position position="126"/>
    </location>
</feature>
<name>E1ZZ39_CAMFO</name>
<dbReference type="AlphaFoldDB" id="E1ZZ39"/>
<dbReference type="Gene3D" id="3.30.420.10">
    <property type="entry name" value="Ribonuclease H-like superfamily/Ribonuclease H"/>
    <property type="match status" value="1"/>
</dbReference>
<proteinExistence type="predicted"/>
<organism evidence="2">
    <name type="scientific">Camponotus floridanus</name>
    <name type="common">Florida carpenter ant</name>
    <dbReference type="NCBI Taxonomy" id="104421"/>
    <lineage>
        <taxon>Eukaryota</taxon>
        <taxon>Metazoa</taxon>
        <taxon>Ecdysozoa</taxon>
        <taxon>Arthropoda</taxon>
        <taxon>Hexapoda</taxon>
        <taxon>Insecta</taxon>
        <taxon>Pterygota</taxon>
        <taxon>Neoptera</taxon>
        <taxon>Endopterygota</taxon>
        <taxon>Hymenoptera</taxon>
        <taxon>Apocrita</taxon>
        <taxon>Aculeata</taxon>
        <taxon>Formicoidea</taxon>
        <taxon>Formicidae</taxon>
        <taxon>Formicinae</taxon>
        <taxon>Camponotus</taxon>
    </lineage>
</organism>
<keyword evidence="2" id="KW-1185">Reference proteome</keyword>
<dbReference type="InParanoid" id="E1ZZ39"/>
<dbReference type="EMBL" id="GL435281">
    <property type="protein sequence ID" value="EFN73558.1"/>
    <property type="molecule type" value="Genomic_DNA"/>
</dbReference>
<evidence type="ECO:0000313" key="2">
    <source>
        <dbReference type="Proteomes" id="UP000000311"/>
    </source>
</evidence>
<sequence length="126" mass="14882">IAMMDSGHKNKRKSLYKYRSDMTDFSREARRYLDERFPGRWIGCAGPIVWPARSPDLNRLNYYLWGHLKSIVYKTSIDNVEILRQRVEDGCPEIRAIPGILEKVRQSMMRRVEACIQVRGSHFEHI</sequence>
<dbReference type="PANTHER" id="PTHR47326">
    <property type="entry name" value="TRANSPOSABLE ELEMENT TC3 TRANSPOSASE-LIKE PROTEIN"/>
    <property type="match status" value="1"/>
</dbReference>
<gene>
    <name evidence="1" type="ORF">EAG_11370</name>
</gene>
<protein>
    <submittedName>
        <fullName evidence="1">Uncharacterized protein</fullName>
    </submittedName>
</protein>
<dbReference type="Proteomes" id="UP000000311">
    <property type="component" value="Unassembled WGS sequence"/>
</dbReference>
<accession>E1ZZ39</accession>
<reference evidence="1 2" key="1">
    <citation type="journal article" date="2010" name="Science">
        <title>Genomic comparison of the ants Camponotus floridanus and Harpegnathos saltator.</title>
        <authorList>
            <person name="Bonasio R."/>
            <person name="Zhang G."/>
            <person name="Ye C."/>
            <person name="Mutti N.S."/>
            <person name="Fang X."/>
            <person name="Qin N."/>
            <person name="Donahue G."/>
            <person name="Yang P."/>
            <person name="Li Q."/>
            <person name="Li C."/>
            <person name="Zhang P."/>
            <person name="Huang Z."/>
            <person name="Berger S.L."/>
            <person name="Reinberg D."/>
            <person name="Wang J."/>
            <person name="Liebig J."/>
        </authorList>
    </citation>
    <scope>NUCLEOTIDE SEQUENCE [LARGE SCALE GENOMIC DNA]</scope>
    <source>
        <strain evidence="2">C129</strain>
    </source>
</reference>
<feature type="non-terminal residue" evidence="1">
    <location>
        <position position="1"/>
    </location>
</feature>
<dbReference type="GO" id="GO:0003676">
    <property type="term" value="F:nucleic acid binding"/>
    <property type="evidence" value="ECO:0007669"/>
    <property type="project" value="InterPro"/>
</dbReference>
<dbReference type="PANTHER" id="PTHR47326:SF1">
    <property type="entry name" value="HTH PSQ-TYPE DOMAIN-CONTAINING PROTEIN"/>
    <property type="match status" value="1"/>
</dbReference>